<sequence length="284" mass="30948">MSLARSHLIAVLASLSAAIIETENTELFFQNARYAGEFNPAQSTELPNDLVTNDVLWVTHNGFFKNKPLLTGQLLKYLGNNAALLLFKPIIPIPFLSEIIGHNTSNEGTSENIAELISTAINEALSEEGQVGQILGQLVNNFNTQLSGINQLLPKVARYFAQQLNNPADLSAVNIQQMDGDDLLDTSQVTINIDDSNPRQAISIIFGSITTERKNYSLGQLCLVTVNTNTNINEVYFACAGTGQFVTTDTSVSANTSVTFVITYLGHSDDFSPQFALLNKMINN</sequence>
<protein>
    <submittedName>
        <fullName evidence="1">Uncharacterized protein</fullName>
    </submittedName>
</protein>
<evidence type="ECO:0000313" key="2">
    <source>
        <dbReference type="Proteomes" id="UP000244223"/>
    </source>
</evidence>
<gene>
    <name evidence="1" type="ORF">C8N29_10331</name>
</gene>
<dbReference type="EMBL" id="QAON01000003">
    <property type="protein sequence ID" value="PTQ90278.1"/>
    <property type="molecule type" value="Genomic_DNA"/>
</dbReference>
<accession>A0A2T5J1K5</accession>
<reference evidence="1 2" key="1">
    <citation type="submission" date="2018-04" db="EMBL/GenBank/DDBJ databases">
        <title>Genomic Encyclopedia of Archaeal and Bacterial Type Strains, Phase II (KMG-II): from individual species to whole genera.</title>
        <authorList>
            <person name="Goeker M."/>
        </authorList>
    </citation>
    <scope>NUCLEOTIDE SEQUENCE [LARGE SCALE GENOMIC DNA]</scope>
    <source>
        <strain evidence="1 2">DSM 5822</strain>
    </source>
</reference>
<proteinExistence type="predicted"/>
<organism evidence="1 2">
    <name type="scientific">Agitococcus lubricus</name>
    <dbReference type="NCBI Taxonomy" id="1077255"/>
    <lineage>
        <taxon>Bacteria</taxon>
        <taxon>Pseudomonadati</taxon>
        <taxon>Pseudomonadota</taxon>
        <taxon>Gammaproteobacteria</taxon>
        <taxon>Moraxellales</taxon>
        <taxon>Moraxellaceae</taxon>
        <taxon>Agitococcus</taxon>
    </lineage>
</organism>
<comment type="caution">
    <text evidence="1">The sequence shown here is derived from an EMBL/GenBank/DDBJ whole genome shotgun (WGS) entry which is preliminary data.</text>
</comment>
<name>A0A2T5J1K5_9GAMM</name>
<evidence type="ECO:0000313" key="1">
    <source>
        <dbReference type="EMBL" id="PTQ90278.1"/>
    </source>
</evidence>
<keyword evidence="2" id="KW-1185">Reference proteome</keyword>
<dbReference type="AlphaFoldDB" id="A0A2T5J1K5"/>
<dbReference type="RefSeq" id="WP_107864728.1">
    <property type="nucleotide sequence ID" value="NZ_QAON01000003.1"/>
</dbReference>
<dbReference type="Proteomes" id="UP000244223">
    <property type="component" value="Unassembled WGS sequence"/>
</dbReference>